<feature type="region of interest" description="Disordered" evidence="1">
    <location>
        <begin position="288"/>
        <end position="313"/>
    </location>
</feature>
<organism evidence="2 3">
    <name type="scientific">Alternaria tenuissima</name>
    <dbReference type="NCBI Taxonomy" id="119927"/>
    <lineage>
        <taxon>Eukaryota</taxon>
        <taxon>Fungi</taxon>
        <taxon>Dikarya</taxon>
        <taxon>Ascomycota</taxon>
        <taxon>Pezizomycotina</taxon>
        <taxon>Dothideomycetes</taxon>
        <taxon>Pleosporomycetidae</taxon>
        <taxon>Pleosporales</taxon>
        <taxon>Pleosporineae</taxon>
        <taxon>Pleosporaceae</taxon>
        <taxon>Alternaria</taxon>
        <taxon>Alternaria sect. Alternaria</taxon>
        <taxon>Alternaria alternata complex</taxon>
    </lineage>
</organism>
<feature type="compositionally biased region" description="Basic and acidic residues" evidence="1">
    <location>
        <begin position="163"/>
        <end position="178"/>
    </location>
</feature>
<feature type="compositionally biased region" description="Basic and acidic residues" evidence="1">
    <location>
        <begin position="288"/>
        <end position="299"/>
    </location>
</feature>
<protein>
    <submittedName>
        <fullName evidence="2">Uncharacterized protein</fullName>
    </submittedName>
</protein>
<proteinExistence type="predicted"/>
<feature type="region of interest" description="Disordered" evidence="1">
    <location>
        <begin position="1"/>
        <end position="21"/>
    </location>
</feature>
<evidence type="ECO:0000313" key="2">
    <source>
        <dbReference type="EMBL" id="RYN48278.1"/>
    </source>
</evidence>
<feature type="region of interest" description="Disordered" evidence="1">
    <location>
        <begin position="163"/>
        <end position="183"/>
    </location>
</feature>
<evidence type="ECO:0000313" key="3">
    <source>
        <dbReference type="Proteomes" id="UP000292402"/>
    </source>
</evidence>
<dbReference type="EMBL" id="PDXA01000023">
    <property type="protein sequence ID" value="RYN48278.1"/>
    <property type="molecule type" value="Genomic_DNA"/>
</dbReference>
<sequence>MNDNPLPPSPSVQTKKGRKADAKILRKAKKVALPQSDDADLIVHEQDSAPLGLESTSTFVGFPVAHEAQEANDDLMALEPKDATEGTAGHELKVADGETMAVESMVTSEAAAGHVPKVDQRGTENEPWPFILHPFQDESLILYERLAAFGHFERGVKASRREWENGPKTPCERCDKKHPPPCGTRSQLRALKEALDQGKQLRKDWEAQRARPLTLPHGEILAGEVLMSHSPRGLTSYAKTAFCSLCAKFHPGGGKECNVPFCTKGCNLNHQKKESCGDAVKRFALIKKQQDGGEGESEKMSVPAPSAARATDDIDTEKFGAFYDAIGDDPDVVRKAADLFKRLAQKRPAEEPAEKSGSDKKGKKKAGSESSCQNPKPTPKGPPGPDDKGKGKAKPKRGGASSLSGTIFSLR</sequence>
<feature type="compositionally biased region" description="Polar residues" evidence="1">
    <location>
        <begin position="401"/>
        <end position="411"/>
    </location>
</feature>
<comment type="caution">
    <text evidence="2">The sequence shown here is derived from an EMBL/GenBank/DDBJ whole genome shotgun (WGS) entry which is preliminary data.</text>
</comment>
<accession>A0A4Q4MCT0</accession>
<reference evidence="3" key="1">
    <citation type="journal article" date="2019" name="bioRxiv">
        <title>Genomics, evolutionary history and diagnostics of the Alternaria alternata species group including apple and Asian pear pathotypes.</title>
        <authorList>
            <person name="Armitage A.D."/>
            <person name="Cockerton H.M."/>
            <person name="Sreenivasaprasad S."/>
            <person name="Woodhall J.W."/>
            <person name="Lane C.R."/>
            <person name="Harrison R.J."/>
            <person name="Clarkson J.P."/>
        </authorList>
    </citation>
    <scope>NUCLEOTIDE SEQUENCE [LARGE SCALE GENOMIC DNA]</scope>
    <source>
        <strain evidence="3">FERA 1082</strain>
    </source>
</reference>
<feature type="compositionally biased region" description="Basic and acidic residues" evidence="1">
    <location>
        <begin position="343"/>
        <end position="360"/>
    </location>
</feature>
<evidence type="ECO:0000256" key="1">
    <source>
        <dbReference type="SAM" id="MobiDB-lite"/>
    </source>
</evidence>
<dbReference type="Proteomes" id="UP000292402">
    <property type="component" value="Unassembled WGS sequence"/>
</dbReference>
<dbReference type="AlphaFoldDB" id="A0A4Q4MCT0"/>
<feature type="compositionally biased region" description="Pro residues" evidence="1">
    <location>
        <begin position="1"/>
        <end position="10"/>
    </location>
</feature>
<gene>
    <name evidence="2" type="ORF">AA0114_g7268</name>
</gene>
<feature type="region of interest" description="Disordered" evidence="1">
    <location>
        <begin position="343"/>
        <end position="411"/>
    </location>
</feature>
<name>A0A4Q4MCT0_9PLEO</name>